<feature type="transmembrane region" description="Helical" evidence="5">
    <location>
        <begin position="219"/>
        <end position="243"/>
    </location>
</feature>
<sequence length="525" mass="58365">MNDPKKLNNSTSSINSLVSSQLSINSSNSNNTANNVQLNQITPIYSNIEVPILNTSTKSLPISNSNNNNSNDITSPLTDEQNWQRFSSKRKKLFVFIAAISSFLSPMSSIATLPAVSFIASSFNTTGTVINLSNGLYCIMMAVSPCIWSPISDLYGRRFVFLICIFFYSISSILVAVSQNLTTFFVFRATTALFGTAFFSVGAQIIADVYPPTQRGTGMGWTLSGSQVGPAIGPVIGGLIITYTSWRVIFYMLTALGLIVFTLSFFYLEETSRQTKMQELILNLNSDRKFIWVWFNPFRILFSLKYPNLLFAGLSSSTLSFSMYCLLTPIRYIVEPIFNLHTPIYGALFYLAPGLGYFLGSFYGGKYADFMLKLYIKKKNKMVPEDRLRSVIIPFGLVMPSTMIIYGWALDFEKGGMALPIIMMFLNGFAQTCIFPSINTYCVDSMSKYTGGDGIGGNYCIRFIFSAVGTSITLPSINNIGVGWTCTMSAFVLLVGFLFIYLNILFGERLRIKYLKANGFDVVDE</sequence>
<evidence type="ECO:0000256" key="5">
    <source>
        <dbReference type="SAM" id="Phobius"/>
    </source>
</evidence>
<feature type="transmembrane region" description="Helical" evidence="5">
    <location>
        <begin position="415"/>
        <end position="438"/>
    </location>
</feature>
<feature type="transmembrane region" description="Helical" evidence="5">
    <location>
        <begin position="309"/>
        <end position="332"/>
    </location>
</feature>
<dbReference type="RefSeq" id="XP_020044642.1">
    <property type="nucleotide sequence ID" value="XM_020195125.1"/>
</dbReference>
<dbReference type="SUPFAM" id="SSF103473">
    <property type="entry name" value="MFS general substrate transporter"/>
    <property type="match status" value="1"/>
</dbReference>
<keyword evidence="3 5" id="KW-1133">Transmembrane helix</keyword>
<reference evidence="8" key="1">
    <citation type="submission" date="2016-05" db="EMBL/GenBank/DDBJ databases">
        <title>Comparative genomics of biotechnologically important yeasts.</title>
        <authorList>
            <consortium name="DOE Joint Genome Institute"/>
            <person name="Riley R."/>
            <person name="Haridas S."/>
            <person name="Wolfe K.H."/>
            <person name="Lopes M.R."/>
            <person name="Hittinger C.T."/>
            <person name="Goker M."/>
            <person name="Salamov A."/>
            <person name="Wisecaver J."/>
            <person name="Long T.M."/>
            <person name="Aerts A.L."/>
            <person name="Barry K."/>
            <person name="Choi C."/>
            <person name="Clum A."/>
            <person name="Coughlan A.Y."/>
            <person name="Deshpande S."/>
            <person name="Douglass A.P."/>
            <person name="Hanson S.J."/>
            <person name="Klenk H.-P."/>
            <person name="Labutti K."/>
            <person name="Lapidus A."/>
            <person name="Lindquist E."/>
            <person name="Lipzen A."/>
            <person name="Meier-Kolthoff J.P."/>
            <person name="Ohm R.A."/>
            <person name="Otillar R.P."/>
            <person name="Pangilinan J."/>
            <person name="Peng Y."/>
            <person name="Rokas A."/>
            <person name="Rosa C.A."/>
            <person name="Scheuner C."/>
            <person name="Sibirny A.A."/>
            <person name="Slot J.C."/>
            <person name="Stielow J.B."/>
            <person name="Sun H."/>
            <person name="Kurtzman C.P."/>
            <person name="Blackwell M."/>
            <person name="Grigoriev I.V."/>
            <person name="Jeffries T.W."/>
        </authorList>
    </citation>
    <scope>NUCLEOTIDE SEQUENCE [LARGE SCALE GENOMIC DNA]</scope>
    <source>
        <strain evidence="8">DSM 1968</strain>
    </source>
</reference>
<evidence type="ECO:0000256" key="3">
    <source>
        <dbReference type="ARBA" id="ARBA00022989"/>
    </source>
</evidence>
<keyword evidence="4 5" id="KW-0472">Membrane</keyword>
<feature type="transmembrane region" description="Helical" evidence="5">
    <location>
        <begin position="249"/>
        <end position="268"/>
    </location>
</feature>
<evidence type="ECO:0000256" key="4">
    <source>
        <dbReference type="ARBA" id="ARBA00023136"/>
    </source>
</evidence>
<feature type="transmembrane region" description="Helical" evidence="5">
    <location>
        <begin position="459"/>
        <end position="476"/>
    </location>
</feature>
<keyword evidence="2 5" id="KW-0812">Transmembrane</keyword>
<dbReference type="PANTHER" id="PTHR23502">
    <property type="entry name" value="MAJOR FACILITATOR SUPERFAMILY"/>
    <property type="match status" value="1"/>
</dbReference>
<accession>A0A1D2V9W8</accession>
<evidence type="ECO:0000256" key="2">
    <source>
        <dbReference type="ARBA" id="ARBA00022692"/>
    </source>
</evidence>
<feature type="transmembrane region" description="Helical" evidence="5">
    <location>
        <begin position="159"/>
        <end position="179"/>
    </location>
</feature>
<dbReference type="EMBL" id="KV454493">
    <property type="protein sequence ID" value="ODV58335.1"/>
    <property type="molecule type" value="Genomic_DNA"/>
</dbReference>
<dbReference type="GeneID" id="30968761"/>
<proteinExistence type="predicted"/>
<feature type="transmembrane region" description="Helical" evidence="5">
    <location>
        <begin position="128"/>
        <end position="147"/>
    </location>
</feature>
<feature type="transmembrane region" description="Helical" evidence="5">
    <location>
        <begin position="93"/>
        <end position="116"/>
    </location>
</feature>
<keyword evidence="8" id="KW-1185">Reference proteome</keyword>
<dbReference type="AlphaFoldDB" id="A0A1D2V9W8"/>
<feature type="transmembrane region" description="Helical" evidence="5">
    <location>
        <begin position="482"/>
        <end position="506"/>
    </location>
</feature>
<dbReference type="InParanoid" id="A0A1D2V9W8"/>
<name>A0A1D2V9W8_9ASCO</name>
<dbReference type="PANTHER" id="PTHR23502:SF64">
    <property type="entry name" value="TRANSPORTER, PUTATIVE (AFU_ORTHOLOGUE AFUA_3G11760)-RELATED"/>
    <property type="match status" value="1"/>
</dbReference>
<dbReference type="InterPro" id="IPR020846">
    <property type="entry name" value="MFS_dom"/>
</dbReference>
<gene>
    <name evidence="7" type="ORF">ASCRUDRAFT_93249</name>
</gene>
<dbReference type="Gene3D" id="1.20.1250.20">
    <property type="entry name" value="MFS general substrate transporter like domains"/>
    <property type="match status" value="1"/>
</dbReference>
<evidence type="ECO:0000313" key="7">
    <source>
        <dbReference type="EMBL" id="ODV58335.1"/>
    </source>
</evidence>
<dbReference type="InterPro" id="IPR036259">
    <property type="entry name" value="MFS_trans_sf"/>
</dbReference>
<comment type="subcellular location">
    <subcellularLocation>
        <location evidence="1">Membrane</location>
        <topology evidence="1">Multi-pass membrane protein</topology>
    </subcellularLocation>
</comment>
<dbReference type="Proteomes" id="UP000095038">
    <property type="component" value="Unassembled WGS sequence"/>
</dbReference>
<dbReference type="GO" id="GO:0022857">
    <property type="term" value="F:transmembrane transporter activity"/>
    <property type="evidence" value="ECO:0007669"/>
    <property type="project" value="InterPro"/>
</dbReference>
<feature type="domain" description="Major facilitator superfamily (MFS) profile" evidence="6">
    <location>
        <begin position="94"/>
        <end position="508"/>
    </location>
</feature>
<protein>
    <submittedName>
        <fullName evidence="7">A Q resistance</fullName>
    </submittedName>
</protein>
<evidence type="ECO:0000259" key="6">
    <source>
        <dbReference type="PROSITE" id="PS50850"/>
    </source>
</evidence>
<feature type="transmembrane region" description="Helical" evidence="5">
    <location>
        <begin position="344"/>
        <end position="367"/>
    </location>
</feature>
<dbReference type="STRING" id="1344418.A0A1D2V9W8"/>
<dbReference type="GO" id="GO:0005886">
    <property type="term" value="C:plasma membrane"/>
    <property type="evidence" value="ECO:0007669"/>
    <property type="project" value="TreeGrafter"/>
</dbReference>
<dbReference type="Pfam" id="PF07690">
    <property type="entry name" value="MFS_1"/>
    <property type="match status" value="1"/>
</dbReference>
<evidence type="ECO:0000256" key="1">
    <source>
        <dbReference type="ARBA" id="ARBA00004141"/>
    </source>
</evidence>
<organism evidence="7 8">
    <name type="scientific">Ascoidea rubescens DSM 1968</name>
    <dbReference type="NCBI Taxonomy" id="1344418"/>
    <lineage>
        <taxon>Eukaryota</taxon>
        <taxon>Fungi</taxon>
        <taxon>Dikarya</taxon>
        <taxon>Ascomycota</taxon>
        <taxon>Saccharomycotina</taxon>
        <taxon>Saccharomycetes</taxon>
        <taxon>Ascoideaceae</taxon>
        <taxon>Ascoidea</taxon>
    </lineage>
</organism>
<evidence type="ECO:0000313" key="8">
    <source>
        <dbReference type="Proteomes" id="UP000095038"/>
    </source>
</evidence>
<dbReference type="OrthoDB" id="3066029at2759"/>
<feature type="transmembrane region" description="Helical" evidence="5">
    <location>
        <begin position="388"/>
        <end position="409"/>
    </location>
</feature>
<feature type="transmembrane region" description="Helical" evidence="5">
    <location>
        <begin position="185"/>
        <end position="207"/>
    </location>
</feature>
<dbReference type="InterPro" id="IPR011701">
    <property type="entry name" value="MFS"/>
</dbReference>
<dbReference type="PROSITE" id="PS50850">
    <property type="entry name" value="MFS"/>
    <property type="match status" value="1"/>
</dbReference>